<dbReference type="InterPro" id="IPR036249">
    <property type="entry name" value="Thioredoxin-like_sf"/>
</dbReference>
<feature type="domain" description="Thioredoxin" evidence="5">
    <location>
        <begin position="49"/>
        <end position="224"/>
    </location>
</feature>
<organism evidence="6 7">
    <name type="scientific">Siculibacillus lacustris</name>
    <dbReference type="NCBI Taxonomy" id="1549641"/>
    <lineage>
        <taxon>Bacteria</taxon>
        <taxon>Pseudomonadati</taxon>
        <taxon>Pseudomonadota</taxon>
        <taxon>Alphaproteobacteria</taxon>
        <taxon>Hyphomicrobiales</taxon>
        <taxon>Ancalomicrobiaceae</taxon>
        <taxon>Siculibacillus</taxon>
    </lineage>
</organism>
<reference evidence="6 7" key="1">
    <citation type="submission" date="2019-02" db="EMBL/GenBank/DDBJ databases">
        <title>Siculibacillus lacustris gen. nov., sp. nov., a new rosette-forming bacterium isolated from a freshwater crater lake (Lake St. Ana, Romania).</title>
        <authorList>
            <person name="Felfoldi T."/>
            <person name="Marton Z."/>
            <person name="Szabo A."/>
            <person name="Mentes A."/>
            <person name="Boka K."/>
            <person name="Marialigeti K."/>
            <person name="Mathe I."/>
            <person name="Koncz M."/>
            <person name="Schumann P."/>
            <person name="Toth E."/>
        </authorList>
    </citation>
    <scope>NUCLEOTIDE SEQUENCE [LARGE SCALE GENOMIC DNA]</scope>
    <source>
        <strain evidence="6 7">SA-279</strain>
    </source>
</reference>
<protein>
    <submittedName>
        <fullName evidence="6">Redoxin domain-containing protein</fullName>
    </submittedName>
</protein>
<dbReference type="InterPro" id="IPR050553">
    <property type="entry name" value="Thioredoxin_ResA/DsbE_sf"/>
</dbReference>
<keyword evidence="4" id="KW-0472">Membrane</keyword>
<dbReference type="RefSeq" id="WP_131311221.1">
    <property type="nucleotide sequence ID" value="NZ_SJFN01000037.1"/>
</dbReference>
<keyword evidence="3" id="KW-0676">Redox-active center</keyword>
<dbReference type="CDD" id="cd02966">
    <property type="entry name" value="TlpA_like_family"/>
    <property type="match status" value="1"/>
</dbReference>
<dbReference type="PANTHER" id="PTHR42852">
    <property type="entry name" value="THIOL:DISULFIDE INTERCHANGE PROTEIN DSBE"/>
    <property type="match status" value="1"/>
</dbReference>
<evidence type="ECO:0000256" key="2">
    <source>
        <dbReference type="ARBA" id="ARBA00022748"/>
    </source>
</evidence>
<dbReference type="NCBIfam" id="NF047696">
    <property type="entry name" value="ThlDiSintTplARhiz"/>
    <property type="match status" value="1"/>
</dbReference>
<dbReference type="Gene3D" id="3.40.30.10">
    <property type="entry name" value="Glutaredoxin"/>
    <property type="match status" value="1"/>
</dbReference>
<evidence type="ECO:0000313" key="7">
    <source>
        <dbReference type="Proteomes" id="UP000292781"/>
    </source>
</evidence>
<keyword evidence="7" id="KW-1185">Reference proteome</keyword>
<evidence type="ECO:0000313" key="6">
    <source>
        <dbReference type="EMBL" id="TBW33954.1"/>
    </source>
</evidence>
<dbReference type="GO" id="GO:0030313">
    <property type="term" value="C:cell envelope"/>
    <property type="evidence" value="ECO:0007669"/>
    <property type="project" value="UniProtKB-SubCell"/>
</dbReference>
<dbReference type="EMBL" id="SJFN01000037">
    <property type="protein sequence ID" value="TBW33954.1"/>
    <property type="molecule type" value="Genomic_DNA"/>
</dbReference>
<dbReference type="OrthoDB" id="9799347at2"/>
<proteinExistence type="predicted"/>
<evidence type="ECO:0000256" key="4">
    <source>
        <dbReference type="SAM" id="Phobius"/>
    </source>
</evidence>
<keyword evidence="2" id="KW-0201">Cytochrome c-type biogenesis</keyword>
<keyword evidence="4" id="KW-0812">Transmembrane</keyword>
<dbReference type="GO" id="GO:0017004">
    <property type="term" value="P:cytochrome complex assembly"/>
    <property type="evidence" value="ECO:0007669"/>
    <property type="project" value="UniProtKB-KW"/>
</dbReference>
<dbReference type="GO" id="GO:0015036">
    <property type="term" value="F:disulfide oxidoreductase activity"/>
    <property type="evidence" value="ECO:0007669"/>
    <property type="project" value="UniProtKB-ARBA"/>
</dbReference>
<dbReference type="PANTHER" id="PTHR42852:SF13">
    <property type="entry name" value="PROTEIN DIPZ"/>
    <property type="match status" value="1"/>
</dbReference>
<feature type="transmembrane region" description="Helical" evidence="4">
    <location>
        <begin position="22"/>
        <end position="44"/>
    </location>
</feature>
<dbReference type="AlphaFoldDB" id="A0A4Q9VG38"/>
<dbReference type="InterPro" id="IPR017937">
    <property type="entry name" value="Thioredoxin_CS"/>
</dbReference>
<dbReference type="InterPro" id="IPR013740">
    <property type="entry name" value="Redoxin"/>
</dbReference>
<keyword evidence="4" id="KW-1133">Transmembrane helix</keyword>
<evidence type="ECO:0000256" key="3">
    <source>
        <dbReference type="ARBA" id="ARBA00023284"/>
    </source>
</evidence>
<dbReference type="Pfam" id="PF08534">
    <property type="entry name" value="Redoxin"/>
    <property type="match status" value="1"/>
</dbReference>
<dbReference type="Proteomes" id="UP000292781">
    <property type="component" value="Unassembled WGS sequence"/>
</dbReference>
<accession>A0A4Q9VG38</accession>
<sequence length="225" mass="23756">MTEPEPLTASQPEPAPRDRRRLAAVALVAGVILGVGAVYAVGGFGGNAQDAGKCALDRALVDRLTARSIGEVAAFAPAAPSHALGDLAFAEPDGRPTTLAARRGRVVLLNLWATWCVPCRKEMPALDRLQSAVGSPDFEVVAVNLDQRDPDKPRRFRDETGIRALAAYADPSLGIFREMQKIGLAHGLPTTVLVSREGCELGSMAGPAEWDGADARALIGEALKR</sequence>
<dbReference type="InterPro" id="IPR013766">
    <property type="entry name" value="Thioredoxin_domain"/>
</dbReference>
<name>A0A4Q9VG38_9HYPH</name>
<dbReference type="SUPFAM" id="SSF52833">
    <property type="entry name" value="Thioredoxin-like"/>
    <property type="match status" value="1"/>
</dbReference>
<evidence type="ECO:0000256" key="1">
    <source>
        <dbReference type="ARBA" id="ARBA00004196"/>
    </source>
</evidence>
<comment type="subcellular location">
    <subcellularLocation>
        <location evidence="1">Cell envelope</location>
    </subcellularLocation>
</comment>
<dbReference type="PROSITE" id="PS51352">
    <property type="entry name" value="THIOREDOXIN_2"/>
    <property type="match status" value="1"/>
</dbReference>
<evidence type="ECO:0000259" key="5">
    <source>
        <dbReference type="PROSITE" id="PS51352"/>
    </source>
</evidence>
<gene>
    <name evidence="6" type="ORF">EYW49_19045</name>
</gene>
<dbReference type="PROSITE" id="PS00194">
    <property type="entry name" value="THIOREDOXIN_1"/>
    <property type="match status" value="1"/>
</dbReference>
<comment type="caution">
    <text evidence="6">The sequence shown here is derived from an EMBL/GenBank/DDBJ whole genome shotgun (WGS) entry which is preliminary data.</text>
</comment>